<comment type="function">
    <text evidence="7">Component of a biotin-dependent acyl-CoA carboxylase complex. This subunit catalyzes the ATP-dependent carboxylation of the biotin carried by the biotin carboxyl carrier (BCC) domain, resulting in the formation of carboxyl biotin. When associated with the beta1 subunit AccD1, is involved in branched amino-acid catabolism with methylcrotonyl coenzyme A as the substrate.</text>
</comment>
<dbReference type="Proteomes" id="UP000562352">
    <property type="component" value="Unassembled WGS sequence"/>
</dbReference>
<evidence type="ECO:0000259" key="13">
    <source>
        <dbReference type="PROSITE" id="PS50975"/>
    </source>
</evidence>
<dbReference type="InterPro" id="IPR011054">
    <property type="entry name" value="Rudment_hybrid_motif"/>
</dbReference>
<evidence type="ECO:0000256" key="2">
    <source>
        <dbReference type="ARBA" id="ARBA00013263"/>
    </source>
</evidence>
<dbReference type="EMBL" id="JACHJJ010000014">
    <property type="protein sequence ID" value="MBB5964912.1"/>
    <property type="molecule type" value="Genomic_DNA"/>
</dbReference>
<dbReference type="InterPro" id="IPR011761">
    <property type="entry name" value="ATP-grasp"/>
</dbReference>
<sequence>MTSSPTAPPAMFHTVLIANRGEIALRIIRTLRRLGVRSVAVYSDADAGARHTREADVAVRLPGGYLDVEAVVGAAAVTGAQAVHPGYGFLAENTAFARRCAEAGLVFVGPPAEAVEAMGDKIRAKATVSAAGVPVVPGAAEPDDDLLTADIGFPALIKPSAGGGGKGMVLVRSAAELPDALASARRTAAAAFGDATLLIERFVENPRHIEIQVLADAHGNVVHLGERECSLQRRHQKIVEEAPSPLLDEETRARMGAAAVEAARSVGYVGAGTVEFIVQGATADYYFMEMNTRLQVEHPVTEMVTGLDLVELQLRVAAGEPLPVTQDGVRLRGHAVEARVYAEDPSRGFLPTGGRILALHEPGAPGAAGPAFPSAPGTPGGSGTSSSGVVRVDSGLAVGGTVGSDYDPMLSKVIAWGPDRASALRTLDGALAATTVLGVTTNIAFLRALVTHPEVAAGDLDTGLVERRLDDLLPAAGTPEDVLAAAALLLQYERVPAAPADPWDVPDGWRPGAPAAWTAWRLEGRGGVAEIGVRGLPASGAEVRLPVQDAGDRTEPAGGGRAEPAVRTLRARLERDGSGLLVTLDGVRRRYALARDGDAVWLGRDGNAWLLTRHHLGDPGDRAGAAGAGDGVVRSPMPGTVLVVKAAAGDRVEEGQPLVIVEAMKMEHTVTAPVGGVVAELQVRAGQAVDMDAVLAVVRPEEAP</sequence>
<evidence type="ECO:0000256" key="10">
    <source>
        <dbReference type="PROSITE-ProRule" id="PRU00409"/>
    </source>
</evidence>
<keyword evidence="6" id="KW-0092">Biotin</keyword>
<dbReference type="PROSITE" id="PS50968">
    <property type="entry name" value="BIOTINYL_LIPOYL"/>
    <property type="match status" value="1"/>
</dbReference>
<proteinExistence type="predicted"/>
<name>A0A841D2L7_PLAVE</name>
<dbReference type="InterPro" id="IPR005482">
    <property type="entry name" value="Biotin_COase_C"/>
</dbReference>
<dbReference type="AlphaFoldDB" id="A0A841D2L7"/>
<dbReference type="FunFam" id="2.40.50.100:FF:000003">
    <property type="entry name" value="Acetyl-CoA carboxylase biotin carboxyl carrier protein"/>
    <property type="match status" value="1"/>
</dbReference>
<dbReference type="Pfam" id="PF02785">
    <property type="entry name" value="Biotin_carb_C"/>
    <property type="match status" value="1"/>
</dbReference>
<dbReference type="SUPFAM" id="SSF56059">
    <property type="entry name" value="Glutathione synthetase ATP-binding domain-like"/>
    <property type="match status" value="1"/>
</dbReference>
<evidence type="ECO:0000256" key="1">
    <source>
        <dbReference type="ARBA" id="ARBA00001953"/>
    </source>
</evidence>
<gene>
    <name evidence="15" type="ORF">FHS22_004198</name>
</gene>
<comment type="cofactor">
    <cofactor evidence="1">
        <name>biotin</name>
        <dbReference type="ChEBI" id="CHEBI:57586"/>
    </cofactor>
</comment>
<dbReference type="GO" id="GO:0005524">
    <property type="term" value="F:ATP binding"/>
    <property type="evidence" value="ECO:0007669"/>
    <property type="project" value="UniProtKB-UniRule"/>
</dbReference>
<keyword evidence="3 15" id="KW-0436">Ligase</keyword>
<dbReference type="SMART" id="SM00878">
    <property type="entry name" value="Biotin_carb_C"/>
    <property type="match status" value="1"/>
</dbReference>
<reference evidence="15 16" key="1">
    <citation type="submission" date="2020-08" db="EMBL/GenBank/DDBJ databases">
        <title>Genomic Encyclopedia of Type Strains, Phase III (KMG-III): the genomes of soil and plant-associated and newly described type strains.</title>
        <authorList>
            <person name="Whitman W."/>
        </authorList>
    </citation>
    <scope>NUCLEOTIDE SEQUENCE [LARGE SCALE GENOMIC DNA]</scope>
    <source>
        <strain evidence="15 16">CECT 3303</strain>
    </source>
</reference>
<dbReference type="PANTHER" id="PTHR18866:SF33">
    <property type="entry name" value="METHYLCROTONOYL-COA CARBOXYLASE SUBUNIT ALPHA, MITOCHONDRIAL-RELATED"/>
    <property type="match status" value="1"/>
</dbReference>
<evidence type="ECO:0000256" key="7">
    <source>
        <dbReference type="ARBA" id="ARBA00053351"/>
    </source>
</evidence>
<dbReference type="Pfam" id="PF21139">
    <property type="entry name" value="BT_MCC_alpha"/>
    <property type="match status" value="1"/>
</dbReference>
<dbReference type="CDD" id="cd06850">
    <property type="entry name" value="biotinyl_domain"/>
    <property type="match status" value="1"/>
</dbReference>
<feature type="domain" description="Biotin carboxylation" evidence="14">
    <location>
        <begin position="11"/>
        <end position="470"/>
    </location>
</feature>
<evidence type="ECO:0000256" key="9">
    <source>
        <dbReference type="ARBA" id="ARBA00074050"/>
    </source>
</evidence>
<evidence type="ECO:0000256" key="8">
    <source>
        <dbReference type="ARBA" id="ARBA00065901"/>
    </source>
</evidence>
<dbReference type="InterPro" id="IPR011764">
    <property type="entry name" value="Biotin_carboxylation_dom"/>
</dbReference>
<dbReference type="InterPro" id="IPR005481">
    <property type="entry name" value="BC-like_N"/>
</dbReference>
<accession>A0A841D2L7</accession>
<dbReference type="InterPro" id="IPR011053">
    <property type="entry name" value="Single_hybrid_motif"/>
</dbReference>
<dbReference type="Pfam" id="PF02786">
    <property type="entry name" value="CPSase_L_D2"/>
    <property type="match status" value="1"/>
</dbReference>
<dbReference type="PROSITE" id="PS00867">
    <property type="entry name" value="CPSASE_2"/>
    <property type="match status" value="1"/>
</dbReference>
<dbReference type="Gene3D" id="2.40.50.100">
    <property type="match status" value="1"/>
</dbReference>
<dbReference type="Gene3D" id="3.30.700.40">
    <property type="match status" value="1"/>
</dbReference>
<dbReference type="InterPro" id="IPR048429">
    <property type="entry name" value="MCC_alpha_BT"/>
</dbReference>
<comment type="caution">
    <text evidence="15">The sequence shown here is derived from an EMBL/GenBank/DDBJ whole genome shotgun (WGS) entry which is preliminary data.</text>
</comment>
<evidence type="ECO:0000256" key="5">
    <source>
        <dbReference type="ARBA" id="ARBA00022840"/>
    </source>
</evidence>
<comment type="subunit">
    <text evidence="8">The biotin-dependent acyl-CoA carboxylase complex is composed of AccA1, which contains the biotin carboxylase (BC) and biotin carboxyl carrier protein (BCCP) domains, and AccD1, which contains the carboxyl transferase (CT) domain. The AccA1/AccD1 complex forms a dodecamer.</text>
</comment>
<dbReference type="InterPro" id="IPR001882">
    <property type="entry name" value="Biotin_BS"/>
</dbReference>
<dbReference type="InterPro" id="IPR016185">
    <property type="entry name" value="PreATP-grasp_dom_sf"/>
</dbReference>
<keyword evidence="16" id="KW-1185">Reference proteome</keyword>
<dbReference type="PROSITE" id="PS50975">
    <property type="entry name" value="ATP_GRASP"/>
    <property type="match status" value="1"/>
</dbReference>
<evidence type="ECO:0000256" key="3">
    <source>
        <dbReference type="ARBA" id="ARBA00022598"/>
    </source>
</evidence>
<feature type="region of interest" description="Disordered" evidence="11">
    <location>
        <begin position="365"/>
        <end position="388"/>
    </location>
</feature>
<dbReference type="InterPro" id="IPR000089">
    <property type="entry name" value="Biotin_lipoyl"/>
</dbReference>
<feature type="compositionally biased region" description="Low complexity" evidence="11">
    <location>
        <begin position="365"/>
        <end position="377"/>
    </location>
</feature>
<dbReference type="InterPro" id="IPR050856">
    <property type="entry name" value="Biotin_carboxylase_complex"/>
</dbReference>
<evidence type="ECO:0000313" key="16">
    <source>
        <dbReference type="Proteomes" id="UP000562352"/>
    </source>
</evidence>
<feature type="domain" description="ATP-grasp" evidence="13">
    <location>
        <begin position="125"/>
        <end position="318"/>
    </location>
</feature>
<dbReference type="RefSeq" id="WP_377296612.1">
    <property type="nucleotide sequence ID" value="NZ_BAAAWZ010000004.1"/>
</dbReference>
<feature type="domain" description="Lipoyl-binding" evidence="12">
    <location>
        <begin position="623"/>
        <end position="699"/>
    </location>
</feature>
<evidence type="ECO:0000256" key="6">
    <source>
        <dbReference type="ARBA" id="ARBA00023267"/>
    </source>
</evidence>
<dbReference type="Pfam" id="PF00289">
    <property type="entry name" value="Biotin_carb_N"/>
    <property type="match status" value="1"/>
</dbReference>
<evidence type="ECO:0000313" key="15">
    <source>
        <dbReference type="EMBL" id="MBB5964912.1"/>
    </source>
</evidence>
<dbReference type="GO" id="GO:0046872">
    <property type="term" value="F:metal ion binding"/>
    <property type="evidence" value="ECO:0007669"/>
    <property type="project" value="InterPro"/>
</dbReference>
<dbReference type="GO" id="GO:0004075">
    <property type="term" value="F:biotin carboxylase activity"/>
    <property type="evidence" value="ECO:0007669"/>
    <property type="project" value="UniProtKB-EC"/>
</dbReference>
<dbReference type="Gene3D" id="3.30.470.20">
    <property type="entry name" value="ATP-grasp fold, B domain"/>
    <property type="match status" value="1"/>
</dbReference>
<dbReference type="EC" id="6.3.4.14" evidence="2"/>
<dbReference type="PROSITE" id="PS50979">
    <property type="entry name" value="BC"/>
    <property type="match status" value="1"/>
</dbReference>
<evidence type="ECO:0000256" key="11">
    <source>
        <dbReference type="SAM" id="MobiDB-lite"/>
    </source>
</evidence>
<dbReference type="Pfam" id="PF00364">
    <property type="entry name" value="Biotin_lipoyl"/>
    <property type="match status" value="1"/>
</dbReference>
<dbReference type="PANTHER" id="PTHR18866">
    <property type="entry name" value="CARBOXYLASE:PYRUVATE/ACETYL-COA/PROPIONYL-COA CARBOXYLASE"/>
    <property type="match status" value="1"/>
</dbReference>
<dbReference type="PROSITE" id="PS00188">
    <property type="entry name" value="BIOTIN"/>
    <property type="match status" value="1"/>
</dbReference>
<evidence type="ECO:0000259" key="12">
    <source>
        <dbReference type="PROSITE" id="PS50968"/>
    </source>
</evidence>
<evidence type="ECO:0000259" key="14">
    <source>
        <dbReference type="PROSITE" id="PS50979"/>
    </source>
</evidence>
<organism evidence="15 16">
    <name type="scientific">Planomonospora venezuelensis</name>
    <dbReference type="NCBI Taxonomy" id="1999"/>
    <lineage>
        <taxon>Bacteria</taxon>
        <taxon>Bacillati</taxon>
        <taxon>Actinomycetota</taxon>
        <taxon>Actinomycetes</taxon>
        <taxon>Streptosporangiales</taxon>
        <taxon>Streptosporangiaceae</taxon>
        <taxon>Planomonospora</taxon>
    </lineage>
</organism>
<dbReference type="SUPFAM" id="SSF51246">
    <property type="entry name" value="Rudiment single hybrid motif"/>
    <property type="match status" value="1"/>
</dbReference>
<dbReference type="SUPFAM" id="SSF52440">
    <property type="entry name" value="PreATP-grasp domain"/>
    <property type="match status" value="1"/>
</dbReference>
<evidence type="ECO:0000256" key="4">
    <source>
        <dbReference type="ARBA" id="ARBA00022741"/>
    </source>
</evidence>
<keyword evidence="5 10" id="KW-0067">ATP-binding</keyword>
<protein>
    <recommendedName>
        <fullName evidence="9">Biotin-dependent 3-methylcrotonyl-coenzyme A carboxylase alpha1 subunit</fullName>
        <ecNumber evidence="2">6.3.4.14</ecNumber>
    </recommendedName>
</protein>
<dbReference type="InterPro" id="IPR005479">
    <property type="entry name" value="CPAse_ATP-bd"/>
</dbReference>
<dbReference type="SUPFAM" id="SSF51230">
    <property type="entry name" value="Single hybrid motif"/>
    <property type="match status" value="1"/>
</dbReference>
<dbReference type="FunFam" id="3.30.470.20:FF:000028">
    <property type="entry name" value="Methylcrotonoyl-CoA carboxylase subunit alpha, mitochondrial"/>
    <property type="match status" value="1"/>
</dbReference>
<keyword evidence="4 10" id="KW-0547">Nucleotide-binding</keyword>